<protein>
    <submittedName>
        <fullName evidence="1">Uncharacterized protein</fullName>
    </submittedName>
</protein>
<reference evidence="1" key="1">
    <citation type="journal article" date="2014" name="Int. J. Syst. Evol. Microbiol.">
        <title>Complete genome sequence of Corynebacterium casei LMG S-19264T (=DSM 44701T), isolated from a smear-ripened cheese.</title>
        <authorList>
            <consortium name="US DOE Joint Genome Institute (JGI-PGF)"/>
            <person name="Walter F."/>
            <person name="Albersmeier A."/>
            <person name="Kalinowski J."/>
            <person name="Ruckert C."/>
        </authorList>
    </citation>
    <scope>NUCLEOTIDE SEQUENCE</scope>
    <source>
        <strain evidence="1">CGMCC 1.15388</strain>
    </source>
</reference>
<sequence length="193" mass="21754">MRRLAGLAAVPLLLMTACTQTEPEPSIDLGPGETQDEQVDELDIFVESMSMYLGEDHTFRDSEVDEWSREHYADNRRPTAAADCAEGYHRHKVVFEYSGLDAEQAYSDAEDLGRNLGFTPNEAVNNDASDGDRMNYTATSEEGRSLIVRQQRENDDDIEVIYRTPCSDDPSLQQVIDDRVDEGLQDELEDVDL</sequence>
<name>A0A917ERY7_9MICC</name>
<dbReference type="RefSeq" id="WP_188685285.1">
    <property type="nucleotide sequence ID" value="NZ_BMIS01000009.1"/>
</dbReference>
<keyword evidence="2" id="KW-1185">Reference proteome</keyword>
<dbReference type="EMBL" id="BMIS01000009">
    <property type="protein sequence ID" value="GGE72867.1"/>
    <property type="molecule type" value="Genomic_DNA"/>
</dbReference>
<comment type="caution">
    <text evidence="1">The sequence shown here is derived from an EMBL/GenBank/DDBJ whole genome shotgun (WGS) entry which is preliminary data.</text>
</comment>
<dbReference type="AlphaFoldDB" id="A0A917ERY7"/>
<reference evidence="1" key="2">
    <citation type="submission" date="2020-09" db="EMBL/GenBank/DDBJ databases">
        <authorList>
            <person name="Sun Q."/>
            <person name="Zhou Y."/>
        </authorList>
    </citation>
    <scope>NUCLEOTIDE SEQUENCE</scope>
    <source>
        <strain evidence="1">CGMCC 1.15388</strain>
    </source>
</reference>
<dbReference type="PROSITE" id="PS51257">
    <property type="entry name" value="PROKAR_LIPOPROTEIN"/>
    <property type="match status" value="1"/>
</dbReference>
<organism evidence="1 2">
    <name type="scientific">Nesterenkonia cremea</name>
    <dbReference type="NCBI Taxonomy" id="1882340"/>
    <lineage>
        <taxon>Bacteria</taxon>
        <taxon>Bacillati</taxon>
        <taxon>Actinomycetota</taxon>
        <taxon>Actinomycetes</taxon>
        <taxon>Micrococcales</taxon>
        <taxon>Micrococcaceae</taxon>
        <taxon>Nesterenkonia</taxon>
    </lineage>
</organism>
<proteinExistence type="predicted"/>
<gene>
    <name evidence="1" type="ORF">GCM10011401_19910</name>
</gene>
<evidence type="ECO:0000313" key="1">
    <source>
        <dbReference type="EMBL" id="GGE72867.1"/>
    </source>
</evidence>
<accession>A0A917ERY7</accession>
<evidence type="ECO:0000313" key="2">
    <source>
        <dbReference type="Proteomes" id="UP000633136"/>
    </source>
</evidence>
<dbReference type="Proteomes" id="UP000633136">
    <property type="component" value="Unassembled WGS sequence"/>
</dbReference>